<dbReference type="EMBL" id="HG673131">
    <property type="protein sequence ID" value="CDI83074.1"/>
    <property type="molecule type" value="Genomic_DNA"/>
</dbReference>
<protein>
    <submittedName>
        <fullName evidence="2">Uncharacterized protein</fullName>
    </submittedName>
</protein>
<evidence type="ECO:0000313" key="2">
    <source>
        <dbReference type="EMBL" id="CDI83074.1"/>
    </source>
</evidence>
<dbReference type="RefSeq" id="XP_013247741.1">
    <property type="nucleotide sequence ID" value="XM_013392287.1"/>
</dbReference>
<feature type="non-terminal residue" evidence="2">
    <location>
        <position position="1"/>
    </location>
</feature>
<reference evidence="2" key="1">
    <citation type="submission" date="2013-10" db="EMBL/GenBank/DDBJ databases">
        <title>Genomic analysis of the causative agents of coccidiosis in chickens.</title>
        <authorList>
            <person name="Reid A.J."/>
            <person name="Blake D."/>
            <person name="Billington K."/>
            <person name="Browne H."/>
            <person name="Dunn M."/>
            <person name="Hung S."/>
            <person name="Kawahara F."/>
            <person name="Miranda-Saavedra D."/>
            <person name="Mourier T."/>
            <person name="Nagra H."/>
            <person name="Otto T.D."/>
            <person name="Rawlings N."/>
            <person name="Sanchez A."/>
            <person name="Sanders M."/>
            <person name="Subramaniam C."/>
            <person name="Tay Y."/>
            <person name="Dear P."/>
            <person name="Doerig C."/>
            <person name="Gruber A."/>
            <person name="Parkinson J."/>
            <person name="Shirley M."/>
            <person name="Wan K.L."/>
            <person name="Berriman M."/>
            <person name="Tomley F."/>
            <person name="Pain A."/>
        </authorList>
    </citation>
    <scope>NUCLEOTIDE SEQUENCE</scope>
    <source>
        <strain evidence="2">Houghton</strain>
    </source>
</reference>
<organism evidence="2 3">
    <name type="scientific">Eimeria acervulina</name>
    <name type="common">Coccidian parasite</name>
    <dbReference type="NCBI Taxonomy" id="5801"/>
    <lineage>
        <taxon>Eukaryota</taxon>
        <taxon>Sar</taxon>
        <taxon>Alveolata</taxon>
        <taxon>Apicomplexa</taxon>
        <taxon>Conoidasida</taxon>
        <taxon>Coccidia</taxon>
        <taxon>Eucoccidiorida</taxon>
        <taxon>Eimeriorina</taxon>
        <taxon>Eimeriidae</taxon>
        <taxon>Eimeria</taxon>
    </lineage>
</organism>
<proteinExistence type="predicted"/>
<evidence type="ECO:0000313" key="3">
    <source>
        <dbReference type="Proteomes" id="UP000018050"/>
    </source>
</evidence>
<reference evidence="2" key="2">
    <citation type="submission" date="2013-10" db="EMBL/GenBank/DDBJ databases">
        <authorList>
            <person name="Aslett M."/>
        </authorList>
    </citation>
    <scope>NUCLEOTIDE SEQUENCE</scope>
    <source>
        <strain evidence="2">Houghton</strain>
    </source>
</reference>
<sequence length="165" mass="18093">FSAAAVTEAEGQHGGFKNRNWKKGERERKKDSQKKLKEVLKGSDHNPKNLFPGHKDRKEKDFLTDVLLTVAGAEDIGSGNHMLEMPWGSAHVEVGVERVPLTWPDYDPIDKLIKELGSEFADGKRIASDGDQGPHYAILIVENGGGGLDGTRITVKLTVRPPDGK</sequence>
<evidence type="ECO:0000256" key="1">
    <source>
        <dbReference type="SAM" id="MobiDB-lite"/>
    </source>
</evidence>
<feature type="compositionally biased region" description="Basic and acidic residues" evidence="1">
    <location>
        <begin position="22"/>
        <end position="57"/>
    </location>
</feature>
<dbReference type="Proteomes" id="UP000018050">
    <property type="component" value="Unassembled WGS sequence"/>
</dbReference>
<dbReference type="AlphaFoldDB" id="U6GX16"/>
<dbReference type="GeneID" id="25274894"/>
<accession>U6GX16</accession>
<gene>
    <name evidence="2" type="ORF">EAH_00068260</name>
</gene>
<keyword evidence="3" id="KW-1185">Reference proteome</keyword>
<feature type="region of interest" description="Disordered" evidence="1">
    <location>
        <begin position="1"/>
        <end position="57"/>
    </location>
</feature>
<name>U6GX16_EIMAC</name>
<dbReference type="VEuPathDB" id="ToxoDB:EAH_00068260"/>